<evidence type="ECO:0000256" key="7">
    <source>
        <dbReference type="ARBA" id="ARBA00023136"/>
    </source>
</evidence>
<dbReference type="InterPro" id="IPR033294">
    <property type="entry name" value="Erlin1/2"/>
</dbReference>
<keyword evidence="3 11" id="KW-0812">Transmembrane</keyword>
<feature type="coiled-coil region" evidence="9">
    <location>
        <begin position="299"/>
        <end position="334"/>
    </location>
</feature>
<dbReference type="Pfam" id="PF01145">
    <property type="entry name" value="Band_7"/>
    <property type="match status" value="1"/>
</dbReference>
<dbReference type="InterPro" id="IPR036013">
    <property type="entry name" value="Band_7/SPFH_dom_sf"/>
</dbReference>
<evidence type="ECO:0000256" key="11">
    <source>
        <dbReference type="SAM" id="Phobius"/>
    </source>
</evidence>
<dbReference type="GO" id="GO:0005789">
    <property type="term" value="C:endoplasmic reticulum membrane"/>
    <property type="evidence" value="ECO:0007669"/>
    <property type="project" value="UniProtKB-SubCell"/>
</dbReference>
<comment type="caution">
    <text evidence="13">The sequence shown here is derived from an EMBL/GenBank/DDBJ whole genome shotgun (WGS) entry which is preliminary data.</text>
</comment>
<keyword evidence="7 11" id="KW-0472">Membrane</keyword>
<dbReference type="SMART" id="SM00244">
    <property type="entry name" value="PHB"/>
    <property type="match status" value="1"/>
</dbReference>
<evidence type="ECO:0000259" key="12">
    <source>
        <dbReference type="SMART" id="SM00244"/>
    </source>
</evidence>
<dbReference type="SUPFAM" id="SSF117892">
    <property type="entry name" value="Band 7/SPFH domain"/>
    <property type="match status" value="1"/>
</dbReference>
<feature type="region of interest" description="Disordered" evidence="10">
    <location>
        <begin position="385"/>
        <end position="407"/>
    </location>
</feature>
<keyword evidence="8" id="KW-0325">Glycoprotein</keyword>
<evidence type="ECO:0000256" key="8">
    <source>
        <dbReference type="ARBA" id="ARBA00023180"/>
    </source>
</evidence>
<keyword evidence="14" id="KW-1185">Reference proteome</keyword>
<dbReference type="AlphaFoldDB" id="A0A553NXI7"/>
<dbReference type="InterPro" id="IPR001107">
    <property type="entry name" value="Band_7"/>
</dbReference>
<evidence type="ECO:0000256" key="1">
    <source>
        <dbReference type="ARBA" id="ARBA00004648"/>
    </source>
</evidence>
<evidence type="ECO:0000256" key="4">
    <source>
        <dbReference type="ARBA" id="ARBA00022824"/>
    </source>
</evidence>
<keyword evidence="6 11" id="KW-1133">Transmembrane helix</keyword>
<dbReference type="GO" id="GO:0031625">
    <property type="term" value="F:ubiquitin protein ligase binding"/>
    <property type="evidence" value="ECO:0007669"/>
    <property type="project" value="InterPro"/>
</dbReference>
<reference evidence="13 14" key="1">
    <citation type="journal article" date="2018" name="Nat. Ecol. Evol.">
        <title>Genomic signatures of mitonuclear coevolution across populations of Tigriopus californicus.</title>
        <authorList>
            <person name="Barreto F.S."/>
            <person name="Watson E.T."/>
            <person name="Lima T.G."/>
            <person name="Willett C.S."/>
            <person name="Edmands S."/>
            <person name="Li W."/>
            <person name="Burton R.S."/>
        </authorList>
    </citation>
    <scope>NUCLEOTIDE SEQUENCE [LARGE SCALE GENOMIC DNA]</scope>
    <source>
        <strain evidence="13 14">San Diego</strain>
    </source>
</reference>
<evidence type="ECO:0000256" key="3">
    <source>
        <dbReference type="ARBA" id="ARBA00022692"/>
    </source>
</evidence>
<dbReference type="STRING" id="6832.A0A553NXI7"/>
<feature type="domain" description="Band 7" evidence="12">
    <location>
        <begin position="84"/>
        <end position="251"/>
    </location>
</feature>
<comment type="subcellular location">
    <subcellularLocation>
        <location evidence="1">Endoplasmic reticulum membrane</location>
        <topology evidence="1">Single-pass type II membrane protein</topology>
    </subcellularLocation>
</comment>
<evidence type="ECO:0000313" key="14">
    <source>
        <dbReference type="Proteomes" id="UP000318571"/>
    </source>
</evidence>
<evidence type="ECO:0000256" key="5">
    <source>
        <dbReference type="ARBA" id="ARBA00022968"/>
    </source>
</evidence>
<dbReference type="GO" id="GO:0015485">
    <property type="term" value="F:cholesterol binding"/>
    <property type="evidence" value="ECO:0007669"/>
    <property type="project" value="TreeGrafter"/>
</dbReference>
<keyword evidence="9" id="KW-0175">Coiled coil</keyword>
<dbReference type="OMA" id="PFITTME"/>
<dbReference type="Proteomes" id="UP000318571">
    <property type="component" value="Chromosome 9"/>
</dbReference>
<sequence length="407" mass="46147">MTREAFSDSKYDNPDPSAIPLWSHPDPRFAFPMVDMDPEGIVAETEYKHRGRIETAFHQTQTKLVIGGGLALVVLIFGIVLIASSVHTIEEGNVGIYYRLGSLQEFHSLPGVNWKAPFITTMEEVMVRPATDEIESVSAVTKDGIQISFFKIQVISNVEIDLLITLIKKFGIDFKRALIFDRISEELRTSCASQNIDEVYNSEFLKIAPTVKTNVETSIKRLGLDGIRILNLVIPKPDIPSDIAQNYKQVKVQWTEQLVATQQQKTESIKKETEALKAVADAERQKRVLTIDLEKKILQKETERNVSKINNEILKEQEENVARVENFKKKQAAEANQVLYSDNYVKLEMAKAISNNTKFYFSGDQSALGAIFNKIFALAVQQEKKEDKEEKKEEEEEEATIRFQTLG</sequence>
<comment type="similarity">
    <text evidence="2">Belongs to the band 7/mec-2 family.</text>
</comment>
<evidence type="ECO:0000256" key="6">
    <source>
        <dbReference type="ARBA" id="ARBA00022989"/>
    </source>
</evidence>
<dbReference type="PANTHER" id="PTHR15351:SF3">
    <property type="entry name" value="ERLIN"/>
    <property type="match status" value="1"/>
</dbReference>
<keyword evidence="4" id="KW-0256">Endoplasmic reticulum</keyword>
<feature type="transmembrane region" description="Helical" evidence="11">
    <location>
        <begin position="64"/>
        <end position="83"/>
    </location>
</feature>
<evidence type="ECO:0000256" key="9">
    <source>
        <dbReference type="SAM" id="Coils"/>
    </source>
</evidence>
<gene>
    <name evidence="13" type="ORF">TCAL_05288</name>
</gene>
<dbReference type="Gene3D" id="3.30.479.30">
    <property type="entry name" value="Band 7 domain"/>
    <property type="match status" value="1"/>
</dbReference>
<accession>A0A553NXI7</accession>
<name>A0A553NXI7_TIGCA</name>
<evidence type="ECO:0000256" key="2">
    <source>
        <dbReference type="ARBA" id="ARBA00008164"/>
    </source>
</evidence>
<dbReference type="EMBL" id="VCGU01000009">
    <property type="protein sequence ID" value="TRY70140.1"/>
    <property type="molecule type" value="Genomic_DNA"/>
</dbReference>
<organism evidence="13 14">
    <name type="scientific">Tigriopus californicus</name>
    <name type="common">Marine copepod</name>
    <dbReference type="NCBI Taxonomy" id="6832"/>
    <lineage>
        <taxon>Eukaryota</taxon>
        <taxon>Metazoa</taxon>
        <taxon>Ecdysozoa</taxon>
        <taxon>Arthropoda</taxon>
        <taxon>Crustacea</taxon>
        <taxon>Multicrustacea</taxon>
        <taxon>Hexanauplia</taxon>
        <taxon>Copepoda</taxon>
        <taxon>Harpacticoida</taxon>
        <taxon>Harpacticidae</taxon>
        <taxon>Tigriopus</taxon>
    </lineage>
</organism>
<evidence type="ECO:0000313" key="13">
    <source>
        <dbReference type="EMBL" id="TRY70140.1"/>
    </source>
</evidence>
<evidence type="ECO:0000256" key="10">
    <source>
        <dbReference type="SAM" id="MobiDB-lite"/>
    </source>
</evidence>
<keyword evidence="5" id="KW-0735">Signal-anchor</keyword>
<dbReference type="GO" id="GO:0032933">
    <property type="term" value="P:SREBP signaling pathway"/>
    <property type="evidence" value="ECO:0007669"/>
    <property type="project" value="TreeGrafter"/>
</dbReference>
<dbReference type="PANTHER" id="PTHR15351">
    <property type="entry name" value="ERLIN (ER LIPID RAFT ASSOCIATED PROTEIN) HOMOLOG"/>
    <property type="match status" value="1"/>
</dbReference>
<protein>
    <recommendedName>
        <fullName evidence="12">Band 7 domain-containing protein</fullName>
    </recommendedName>
</protein>
<proteinExistence type="inferred from homology"/>